<reference evidence="7 8" key="1">
    <citation type="submission" date="2021-01" db="EMBL/GenBank/DDBJ databases">
        <title>Draft genome sequence of Micromonospora sp. strain STR1_7.</title>
        <authorList>
            <person name="Karlyshev A."/>
            <person name="Jawad R."/>
        </authorList>
    </citation>
    <scope>NUCLEOTIDE SEQUENCE [LARGE SCALE GENOMIC DNA]</scope>
    <source>
        <strain evidence="7 8">STR1-7</strain>
    </source>
</reference>
<gene>
    <name evidence="7" type="ORF">JNW91_12450</name>
</gene>
<evidence type="ECO:0000256" key="2">
    <source>
        <dbReference type="ARBA" id="ARBA00023052"/>
    </source>
</evidence>
<dbReference type="Pfam" id="PF02775">
    <property type="entry name" value="TPP_enzyme_C"/>
    <property type="match status" value="1"/>
</dbReference>
<evidence type="ECO:0000259" key="4">
    <source>
        <dbReference type="Pfam" id="PF00205"/>
    </source>
</evidence>
<keyword evidence="2 3" id="KW-0786">Thiamine pyrophosphate</keyword>
<dbReference type="SUPFAM" id="SSF52467">
    <property type="entry name" value="DHS-like NAD/FAD-binding domain"/>
    <property type="match status" value="1"/>
</dbReference>
<sequence>MAERCVADLVVQRLLAWRVPRVFGYPGEAIAPLVEALERAGGEPAFVPARHEETASFMATGHAKFTGGIGVCLATQGPSAVQLLNGLYDAKLDSKPVVAIVGEDISGPLGGAHQEIGLSRLFGDVCNQFVRYGRSPQDVPGLLDQAFRTAAATRSPTCVVLPRQLQEALVPDLHANTAGVISATPGEPLARVLPHEVDLEAAAQLLGSGQRTAILVGQGGRGAAAEIVELADRLGAGVATSLLGKPVLDERLPFHTGVLGEVGTPAAAELMGGCDTLLLVGTNDPWTDYFPMPGQARTVQIDIDGRRIGARYPADVPLIGDAAETLRALLARVPDRPSPQWRATVENSVDRWRADAADRAAAPADPINPQLVLQELSSRLPGVGAVAVDVGSVLYWYARHLALPPGVNAQLCGTLGSMGCALPYAVAAKLATPDQPVVALVGDGAMQLNGLAELITVSHHWQQWRDPRLVVLVLNNRDQNGMGGGRQASSDPSQRRPDVPYAGWARLLGLHGVRVDRPELVGAAWDEALAADRPCVLEAVVDPAVPLTPPDPAFADLRGLYAEGAAARKVREQTERTVTTQDLV</sequence>
<dbReference type="SUPFAM" id="SSF52518">
    <property type="entry name" value="Thiamin diphosphate-binding fold (THDP-binding)"/>
    <property type="match status" value="2"/>
</dbReference>
<accession>A0ABS1XTM3</accession>
<comment type="similarity">
    <text evidence="1 3">Belongs to the TPP enzyme family.</text>
</comment>
<feature type="domain" description="Thiamine pyrophosphate enzyme central" evidence="4">
    <location>
        <begin position="199"/>
        <end position="329"/>
    </location>
</feature>
<name>A0ABS1XTM3_9ACTN</name>
<keyword evidence="8" id="KW-1185">Reference proteome</keyword>
<dbReference type="EMBL" id="JAEVHM010000046">
    <property type="protein sequence ID" value="MBM0232601.1"/>
    <property type="molecule type" value="Genomic_DNA"/>
</dbReference>
<dbReference type="InterPro" id="IPR047211">
    <property type="entry name" value="POXB-like"/>
</dbReference>
<dbReference type="InterPro" id="IPR000399">
    <property type="entry name" value="TPP-bd_CS"/>
</dbReference>
<dbReference type="PANTHER" id="PTHR42981:SF2">
    <property type="entry name" value="PYRUVATE DEHYDROGENASE [UBIQUINONE]"/>
    <property type="match status" value="1"/>
</dbReference>
<proteinExistence type="inferred from homology"/>
<dbReference type="Proteomes" id="UP000601027">
    <property type="component" value="Unassembled WGS sequence"/>
</dbReference>
<comment type="caution">
    <text evidence="7">The sequence shown here is derived from an EMBL/GenBank/DDBJ whole genome shotgun (WGS) entry which is preliminary data.</text>
</comment>
<evidence type="ECO:0000256" key="3">
    <source>
        <dbReference type="RuleBase" id="RU362132"/>
    </source>
</evidence>
<dbReference type="PANTHER" id="PTHR42981">
    <property type="entry name" value="PYRUVATE DEHYDROGENASE [UBIQUINONE]"/>
    <property type="match status" value="1"/>
</dbReference>
<protein>
    <submittedName>
        <fullName evidence="7">Thiamine pyrophosphate-requiring protein</fullName>
    </submittedName>
</protein>
<dbReference type="InterPro" id="IPR011766">
    <property type="entry name" value="TPP_enzyme_TPP-bd"/>
</dbReference>
<dbReference type="Pfam" id="PF02776">
    <property type="entry name" value="TPP_enzyme_N"/>
    <property type="match status" value="1"/>
</dbReference>
<dbReference type="RefSeq" id="WP_203175004.1">
    <property type="nucleotide sequence ID" value="NZ_JAEVHM010000046.1"/>
</dbReference>
<dbReference type="Pfam" id="PF00205">
    <property type="entry name" value="TPP_enzyme_M"/>
    <property type="match status" value="1"/>
</dbReference>
<evidence type="ECO:0000313" key="8">
    <source>
        <dbReference type="Proteomes" id="UP000601027"/>
    </source>
</evidence>
<feature type="domain" description="Thiamine pyrophosphate enzyme N-terminal TPP-binding" evidence="6">
    <location>
        <begin position="6"/>
        <end position="110"/>
    </location>
</feature>
<organism evidence="7 8">
    <name type="scientific">Micromonospora parastrephiae</name>
    <dbReference type="NCBI Taxonomy" id="2806101"/>
    <lineage>
        <taxon>Bacteria</taxon>
        <taxon>Bacillati</taxon>
        <taxon>Actinomycetota</taxon>
        <taxon>Actinomycetes</taxon>
        <taxon>Micromonosporales</taxon>
        <taxon>Micromonosporaceae</taxon>
        <taxon>Micromonospora</taxon>
    </lineage>
</organism>
<dbReference type="InterPro" id="IPR029035">
    <property type="entry name" value="DHS-like_NAD/FAD-binding_dom"/>
</dbReference>
<dbReference type="InterPro" id="IPR012001">
    <property type="entry name" value="Thiamin_PyroP_enz_TPP-bd_dom"/>
</dbReference>
<evidence type="ECO:0000313" key="7">
    <source>
        <dbReference type="EMBL" id="MBM0232601.1"/>
    </source>
</evidence>
<evidence type="ECO:0000259" key="5">
    <source>
        <dbReference type="Pfam" id="PF02775"/>
    </source>
</evidence>
<dbReference type="Gene3D" id="3.40.50.1220">
    <property type="entry name" value="TPP-binding domain"/>
    <property type="match status" value="1"/>
</dbReference>
<dbReference type="InterPro" id="IPR029061">
    <property type="entry name" value="THDP-binding"/>
</dbReference>
<feature type="domain" description="Thiamine pyrophosphate enzyme TPP-binding" evidence="5">
    <location>
        <begin position="389"/>
        <end position="538"/>
    </location>
</feature>
<dbReference type="Gene3D" id="3.40.50.970">
    <property type="match status" value="2"/>
</dbReference>
<dbReference type="PROSITE" id="PS00187">
    <property type="entry name" value="TPP_ENZYMES"/>
    <property type="match status" value="1"/>
</dbReference>
<evidence type="ECO:0000259" key="6">
    <source>
        <dbReference type="Pfam" id="PF02776"/>
    </source>
</evidence>
<evidence type="ECO:0000256" key="1">
    <source>
        <dbReference type="ARBA" id="ARBA00007812"/>
    </source>
</evidence>
<dbReference type="InterPro" id="IPR012000">
    <property type="entry name" value="Thiamin_PyroP_enz_cen_dom"/>
</dbReference>